<evidence type="ECO:0000313" key="2">
    <source>
        <dbReference type="Proteomes" id="UP000054498"/>
    </source>
</evidence>
<gene>
    <name evidence="1" type="ORF">MNEG_5273</name>
</gene>
<reference evidence="1 2" key="1">
    <citation type="journal article" date="2013" name="BMC Genomics">
        <title>Reconstruction of the lipid metabolism for the microalga Monoraphidium neglectum from its genome sequence reveals characteristics suitable for biofuel production.</title>
        <authorList>
            <person name="Bogen C."/>
            <person name="Al-Dilaimi A."/>
            <person name="Albersmeier A."/>
            <person name="Wichmann J."/>
            <person name="Grundmann M."/>
            <person name="Rupp O."/>
            <person name="Lauersen K.J."/>
            <person name="Blifernez-Klassen O."/>
            <person name="Kalinowski J."/>
            <person name="Goesmann A."/>
            <person name="Mussgnug J.H."/>
            <person name="Kruse O."/>
        </authorList>
    </citation>
    <scope>NUCLEOTIDE SEQUENCE [LARGE SCALE GENOMIC DNA]</scope>
    <source>
        <strain evidence="1 2">SAG 48.87</strain>
    </source>
</reference>
<proteinExistence type="predicted"/>
<dbReference type="Proteomes" id="UP000054498">
    <property type="component" value="Unassembled WGS sequence"/>
</dbReference>
<organism evidence="1 2">
    <name type="scientific">Monoraphidium neglectum</name>
    <dbReference type="NCBI Taxonomy" id="145388"/>
    <lineage>
        <taxon>Eukaryota</taxon>
        <taxon>Viridiplantae</taxon>
        <taxon>Chlorophyta</taxon>
        <taxon>core chlorophytes</taxon>
        <taxon>Chlorophyceae</taxon>
        <taxon>CS clade</taxon>
        <taxon>Sphaeropleales</taxon>
        <taxon>Selenastraceae</taxon>
        <taxon>Monoraphidium</taxon>
    </lineage>
</organism>
<dbReference type="KEGG" id="mng:MNEG_5273"/>
<dbReference type="AlphaFoldDB" id="A0A0D2NB23"/>
<dbReference type="RefSeq" id="XP_013901705.1">
    <property type="nucleotide sequence ID" value="XM_014046251.1"/>
</dbReference>
<dbReference type="EMBL" id="KK100996">
    <property type="protein sequence ID" value="KIZ02686.1"/>
    <property type="molecule type" value="Genomic_DNA"/>
</dbReference>
<protein>
    <submittedName>
        <fullName evidence="1">Uncharacterized protein</fullName>
    </submittedName>
</protein>
<name>A0A0D2NB23_9CHLO</name>
<dbReference type="GeneID" id="25738150"/>
<keyword evidence="2" id="KW-1185">Reference proteome</keyword>
<sequence length="445" mass="46964">MAALPKSLRYYLNRLSLSVNKFKIRPLNQASAQPGDVISFDLPASHVLLDSLELTWDLTTTNGGGAATTCRLAQGVESAVEQISVESNGYMIDSGCAMTNQLYQLFMDYKLGADKRPLRRALQNQTVGNPTGFHAAERMSLNSWLGFLGSVQPRVIDVSLAPLRVYVKLAGANRAFIGAGAAPVTCGINFANITAYVDCIALDDGGVYEAGVAKLMQSNPLELPFDRYYTTLGGTPAGTQDTLGFNLSTQSLDYVCGVWMDPQAVSASNYAPVAFTPGSWTDIPSTGGSNAAVDAVVARINANAKPDYKSAYFVHGTGANTSLASSQFQVGAVSYPTYPATAPEAFAQTADAFGIYRATKGVSSAPWLDGLANYQALGCAHAVSFEYPGAEPELRLASGLNTLGNSAGIQWVTEVAGAARASKMLVAKTTAIARVGQYKQVEVIA</sequence>
<accession>A0A0D2NB23</accession>
<dbReference type="OrthoDB" id="556917at2759"/>
<evidence type="ECO:0000313" key="1">
    <source>
        <dbReference type="EMBL" id="KIZ02686.1"/>
    </source>
</evidence>